<feature type="transmembrane region" description="Helical" evidence="16">
    <location>
        <begin position="43"/>
        <end position="63"/>
    </location>
</feature>
<feature type="transmembrane region" description="Helical" evidence="16">
    <location>
        <begin position="289"/>
        <end position="307"/>
    </location>
</feature>
<evidence type="ECO:0000256" key="13">
    <source>
        <dbReference type="ARBA" id="ARBA00023128"/>
    </source>
</evidence>
<dbReference type="Pfam" id="PF00361">
    <property type="entry name" value="Proton_antipo_M"/>
    <property type="match status" value="1"/>
</dbReference>
<evidence type="ECO:0000256" key="10">
    <source>
        <dbReference type="ARBA" id="ARBA00022989"/>
    </source>
</evidence>
<keyword evidence="4 16" id="KW-0813">Transport</keyword>
<dbReference type="GO" id="GO:0005743">
    <property type="term" value="C:mitochondrial inner membrane"/>
    <property type="evidence" value="ECO:0007669"/>
    <property type="project" value="UniProtKB-SubCell"/>
</dbReference>
<dbReference type="GO" id="GO:0003954">
    <property type="term" value="F:NADH dehydrogenase activity"/>
    <property type="evidence" value="ECO:0007669"/>
    <property type="project" value="TreeGrafter"/>
</dbReference>
<dbReference type="PRINTS" id="PR01434">
    <property type="entry name" value="NADHDHGNASE5"/>
</dbReference>
<feature type="transmembrane region" description="Helical" evidence="16">
    <location>
        <begin position="165"/>
        <end position="182"/>
    </location>
</feature>
<feature type="domain" description="NADH:quinone oxidoreductase/Mrp antiporter transmembrane" evidence="18">
    <location>
        <begin position="98"/>
        <end position="373"/>
    </location>
</feature>
<evidence type="ECO:0000259" key="19">
    <source>
        <dbReference type="Pfam" id="PF00662"/>
    </source>
</evidence>
<dbReference type="InterPro" id="IPR001750">
    <property type="entry name" value="ND/Mrp_TM"/>
</dbReference>
<evidence type="ECO:0000313" key="21">
    <source>
        <dbReference type="EMBL" id="AKS48922.1"/>
    </source>
</evidence>
<feature type="transmembrane region" description="Helical" evidence="16">
    <location>
        <begin position="409"/>
        <end position="430"/>
    </location>
</feature>
<dbReference type="EMBL" id="KR534502">
    <property type="protein sequence ID" value="AKS48922.1"/>
    <property type="molecule type" value="Genomic_DNA"/>
</dbReference>
<dbReference type="Pfam" id="PF06455">
    <property type="entry name" value="NADH5_C"/>
    <property type="match status" value="1"/>
</dbReference>
<geneLocation type="mitochondrion" evidence="21"/>
<keyword evidence="14 16" id="KW-0472">Membrane</keyword>
<keyword evidence="7" id="KW-0999">Mitochondrion inner membrane</keyword>
<feature type="transmembrane region" description="Helical" evidence="16">
    <location>
        <begin position="233"/>
        <end position="253"/>
    </location>
</feature>
<reference evidence="21" key="1">
    <citation type="journal article" date="2015" name="Sci. Rep.">
        <title>The making of a branching annelid: an analysis of complete mitochondrial genome and ribosomal data of Ramisyllis multicaudata.</title>
        <authorList>
            <person name="Aguado M.T."/>
            <person name="Glasby C.J."/>
            <person name="Schroeder P.C."/>
            <person name="Weigert A."/>
            <person name="Bleidorn C."/>
        </authorList>
    </citation>
    <scope>NUCLEOTIDE SEQUENCE</scope>
</reference>
<evidence type="ECO:0000256" key="15">
    <source>
        <dbReference type="ARBA" id="ARBA00049551"/>
    </source>
</evidence>
<evidence type="ECO:0000259" key="20">
    <source>
        <dbReference type="Pfam" id="PF06455"/>
    </source>
</evidence>
<comment type="function">
    <text evidence="16">Core subunit of the mitochondrial membrane respiratory chain NADH dehydrogenase (Complex I) which catalyzes electron transfer from NADH through the respiratory chain, using ubiquinone as an electron acceptor. Essential for the catalytic activity and assembly of complex I.</text>
</comment>
<keyword evidence="5" id="KW-0679">Respiratory chain</keyword>
<comment type="similarity">
    <text evidence="16">Belongs to the complex I subunit 5 family.</text>
</comment>
<keyword evidence="10 16" id="KW-1133">Transmembrane helix</keyword>
<keyword evidence="6 16" id="KW-0812">Transmembrane</keyword>
<evidence type="ECO:0000256" key="2">
    <source>
        <dbReference type="ARBA" id="ARBA00012944"/>
    </source>
</evidence>
<evidence type="ECO:0000256" key="16">
    <source>
        <dbReference type="RuleBase" id="RU003404"/>
    </source>
</evidence>
<feature type="signal peptide" evidence="17">
    <location>
        <begin position="1"/>
        <end position="19"/>
    </location>
</feature>
<feature type="transmembrane region" description="Helical" evidence="16">
    <location>
        <begin position="260"/>
        <end position="277"/>
    </location>
</feature>
<evidence type="ECO:0000256" key="12">
    <source>
        <dbReference type="ARBA" id="ARBA00023075"/>
    </source>
</evidence>
<protein>
    <recommendedName>
        <fullName evidence="3 16">NADH-ubiquinone oxidoreductase chain 5</fullName>
        <ecNumber evidence="2 16">7.1.1.2</ecNumber>
    </recommendedName>
</protein>
<feature type="transmembrane region" description="Helical" evidence="16">
    <location>
        <begin position="445"/>
        <end position="465"/>
    </location>
</feature>
<evidence type="ECO:0000256" key="17">
    <source>
        <dbReference type="SAM" id="SignalP"/>
    </source>
</evidence>
<gene>
    <name evidence="21" type="primary">NAD5</name>
</gene>
<comment type="subcellular location">
    <subcellularLocation>
        <location evidence="1">Mitochondrion inner membrane</location>
        <topology evidence="1">Multi-pass membrane protein</topology>
    </subcellularLocation>
</comment>
<evidence type="ECO:0000259" key="18">
    <source>
        <dbReference type="Pfam" id="PF00361"/>
    </source>
</evidence>
<dbReference type="GO" id="GO:0008137">
    <property type="term" value="F:NADH dehydrogenase (ubiquinone) activity"/>
    <property type="evidence" value="ECO:0007669"/>
    <property type="project" value="UniProtKB-EC"/>
</dbReference>
<organism evidence="21">
    <name type="scientific">Ramisyllis multicaudata</name>
    <name type="common">Polychaete worm</name>
    <dbReference type="NCBI Taxonomy" id="1166726"/>
    <lineage>
        <taxon>Eukaryota</taxon>
        <taxon>Metazoa</taxon>
        <taxon>Spiralia</taxon>
        <taxon>Lophotrochozoa</taxon>
        <taxon>Annelida</taxon>
        <taxon>Polychaeta</taxon>
        <taxon>Errantia</taxon>
        <taxon>Phyllodocida</taxon>
        <taxon>Syllidae</taxon>
        <taxon>Ramisyllis</taxon>
    </lineage>
</organism>
<dbReference type="PANTHER" id="PTHR42829">
    <property type="entry name" value="NADH-UBIQUINONE OXIDOREDUCTASE CHAIN 5"/>
    <property type="match status" value="1"/>
</dbReference>
<evidence type="ECO:0000256" key="9">
    <source>
        <dbReference type="ARBA" id="ARBA00022982"/>
    </source>
</evidence>
<evidence type="ECO:0000256" key="1">
    <source>
        <dbReference type="ARBA" id="ARBA00004448"/>
    </source>
</evidence>
<dbReference type="EC" id="7.1.1.2" evidence="2 16"/>
<feature type="transmembrane region" description="Helical" evidence="16">
    <location>
        <begin position="102"/>
        <end position="120"/>
    </location>
</feature>
<feature type="domain" description="NADH dehydrogenase subunit 5 C-terminal" evidence="20">
    <location>
        <begin position="382"/>
        <end position="558"/>
    </location>
</feature>
<keyword evidence="13 16" id="KW-0496">Mitochondrion</keyword>
<evidence type="ECO:0000256" key="11">
    <source>
        <dbReference type="ARBA" id="ARBA00023027"/>
    </source>
</evidence>
<evidence type="ECO:0000256" key="6">
    <source>
        <dbReference type="ARBA" id="ARBA00022692"/>
    </source>
</evidence>
<evidence type="ECO:0000256" key="7">
    <source>
        <dbReference type="ARBA" id="ARBA00022792"/>
    </source>
</evidence>
<feature type="transmembrane region" description="Helical" evidence="16">
    <location>
        <begin position="366"/>
        <end position="388"/>
    </location>
</feature>
<feature type="transmembrane region" description="Helical" evidence="16">
    <location>
        <begin position="75"/>
        <end position="96"/>
    </location>
</feature>
<evidence type="ECO:0000256" key="8">
    <source>
        <dbReference type="ARBA" id="ARBA00022967"/>
    </source>
</evidence>
<evidence type="ECO:0000256" key="4">
    <source>
        <dbReference type="ARBA" id="ARBA00022448"/>
    </source>
</evidence>
<evidence type="ECO:0000256" key="14">
    <source>
        <dbReference type="ARBA" id="ARBA00023136"/>
    </source>
</evidence>
<keyword evidence="9" id="KW-0249">Electron transport</keyword>
<dbReference type="InterPro" id="IPR001516">
    <property type="entry name" value="Proton_antipo_N"/>
</dbReference>
<keyword evidence="17" id="KW-0732">Signal</keyword>
<feature type="chain" id="PRO_5005454978" description="NADH-ubiquinone oxidoreductase chain 5" evidence="17">
    <location>
        <begin position="20"/>
        <end position="561"/>
    </location>
</feature>
<dbReference type="PANTHER" id="PTHR42829:SF2">
    <property type="entry name" value="NADH-UBIQUINONE OXIDOREDUCTASE CHAIN 5"/>
    <property type="match status" value="1"/>
</dbReference>
<sequence length="561" mass="62265">MIFMLFSLLNLMITAKLMASTQLWMIEWNLTLMTSTNVSIPIILDPMGLMFSTTIMFISANVLMFSKFYMKGDPLINKFTLIVMLFVMSMNILILFPNMLSLLLGWDGLGLSSFLLIIYYQNKKSLSAGMLTALTNRLGDIAIILSSCWLLSQGHWNILCLLPNFILNQPLVTLLLMVAAMTKSAQIPFSSWLPAAMAAPTPVSALVHSSTLVTAGVFLLYRLNPFMQLSSQFSKSLTLIGAMTMTMAGIVALKEMDTKKIIALSTLSQLGLMMMTLGMNLPSLTMSHLIIHALFKSLLFLCAGTLINSYTHSQDIRNMSKNNKKFPHITASMVTAMLALCAYPFMSGFYSKDLIIENMLFSKTNMMTSALMFLGALLTTLYSTRFMLILTSSSPSSSPLMILTSHIHIMPPLTLLAIASVSSGAMITWITNVQTSPTLPMTTKILPLLCLLLGILLSLELWPLLSKPMPPKFNNPYMITSMFFLTPLSTQYTLTTWKFTSLLSLKTVDQGWVTLMGPQGINQLITSMSKTTLKHQSSHITLSLKQMLFFTAIPIIMITTY</sequence>
<accession>A0A0K0YD60</accession>
<dbReference type="InterPro" id="IPR010934">
    <property type="entry name" value="NADH_DH_su5_C"/>
</dbReference>
<evidence type="ECO:0000256" key="3">
    <source>
        <dbReference type="ARBA" id="ARBA00021096"/>
    </source>
</evidence>
<keyword evidence="8" id="KW-1278">Translocase</keyword>
<evidence type="ECO:0000256" key="5">
    <source>
        <dbReference type="ARBA" id="ARBA00022660"/>
    </source>
</evidence>
<feature type="transmembrane region" description="Helical" evidence="16">
    <location>
        <begin position="203"/>
        <end position="221"/>
    </location>
</feature>
<dbReference type="Pfam" id="PF00662">
    <property type="entry name" value="Proton_antipo_N"/>
    <property type="match status" value="1"/>
</dbReference>
<keyword evidence="12 16" id="KW-0830">Ubiquinone</keyword>
<feature type="transmembrane region" description="Helical" evidence="16">
    <location>
        <begin position="328"/>
        <end position="346"/>
    </location>
</feature>
<proteinExistence type="inferred from homology"/>
<feature type="domain" description="NADH-Ubiquinone oxidoreductase (complex I) chain 5 N-terminal" evidence="19">
    <location>
        <begin position="34"/>
        <end position="79"/>
    </location>
</feature>
<dbReference type="AlphaFoldDB" id="A0A0K0YD60"/>
<dbReference type="InterPro" id="IPR003945">
    <property type="entry name" value="NU5C-like"/>
</dbReference>
<comment type="catalytic activity">
    <reaction evidence="15 16">
        <text>a ubiquinone + NADH + 5 H(+)(in) = a ubiquinol + NAD(+) + 4 H(+)(out)</text>
        <dbReference type="Rhea" id="RHEA:29091"/>
        <dbReference type="Rhea" id="RHEA-COMP:9565"/>
        <dbReference type="Rhea" id="RHEA-COMP:9566"/>
        <dbReference type="ChEBI" id="CHEBI:15378"/>
        <dbReference type="ChEBI" id="CHEBI:16389"/>
        <dbReference type="ChEBI" id="CHEBI:17976"/>
        <dbReference type="ChEBI" id="CHEBI:57540"/>
        <dbReference type="ChEBI" id="CHEBI:57945"/>
        <dbReference type="EC" id="7.1.1.2"/>
    </reaction>
</comment>
<dbReference type="GO" id="GO:0042773">
    <property type="term" value="P:ATP synthesis coupled electron transport"/>
    <property type="evidence" value="ECO:0007669"/>
    <property type="project" value="InterPro"/>
</dbReference>
<name>A0A0K0YD60_RAMMU</name>
<keyword evidence="11 16" id="KW-0520">NAD</keyword>
<dbReference type="GO" id="GO:0015990">
    <property type="term" value="P:electron transport coupled proton transport"/>
    <property type="evidence" value="ECO:0007669"/>
    <property type="project" value="TreeGrafter"/>
</dbReference>